<name>D8U7N1_VOLCA</name>
<organism evidence="3">
    <name type="scientific">Volvox carteri f. nagariensis</name>
    <dbReference type="NCBI Taxonomy" id="3068"/>
    <lineage>
        <taxon>Eukaryota</taxon>
        <taxon>Viridiplantae</taxon>
        <taxon>Chlorophyta</taxon>
        <taxon>core chlorophytes</taxon>
        <taxon>Chlorophyceae</taxon>
        <taxon>CS clade</taxon>
        <taxon>Chlamydomonadales</taxon>
        <taxon>Volvocaceae</taxon>
        <taxon>Volvox</taxon>
    </lineage>
</organism>
<dbReference type="GeneID" id="9625073"/>
<evidence type="ECO:0000256" key="1">
    <source>
        <dbReference type="SAM" id="MobiDB-lite"/>
    </source>
</evidence>
<accession>D8U7N1</accession>
<proteinExistence type="predicted"/>
<dbReference type="InParanoid" id="D8U7N1"/>
<dbReference type="Proteomes" id="UP000001058">
    <property type="component" value="Unassembled WGS sequence"/>
</dbReference>
<evidence type="ECO:0000313" key="3">
    <source>
        <dbReference type="Proteomes" id="UP000001058"/>
    </source>
</evidence>
<reference evidence="2 3" key="1">
    <citation type="journal article" date="2010" name="Science">
        <title>Genomic analysis of organismal complexity in the multicellular green alga Volvox carteri.</title>
        <authorList>
            <person name="Prochnik S.E."/>
            <person name="Umen J."/>
            <person name="Nedelcu A.M."/>
            <person name="Hallmann A."/>
            <person name="Miller S.M."/>
            <person name="Nishii I."/>
            <person name="Ferris P."/>
            <person name="Kuo A."/>
            <person name="Mitros T."/>
            <person name="Fritz-Laylin L.K."/>
            <person name="Hellsten U."/>
            <person name="Chapman J."/>
            <person name="Simakov O."/>
            <person name="Rensing S.A."/>
            <person name="Terry A."/>
            <person name="Pangilinan J."/>
            <person name="Kapitonov V."/>
            <person name="Jurka J."/>
            <person name="Salamov A."/>
            <person name="Shapiro H."/>
            <person name="Schmutz J."/>
            <person name="Grimwood J."/>
            <person name="Lindquist E."/>
            <person name="Lucas S."/>
            <person name="Grigoriev I.V."/>
            <person name="Schmitt R."/>
            <person name="Kirk D."/>
            <person name="Rokhsar D.S."/>
        </authorList>
    </citation>
    <scope>NUCLEOTIDE SEQUENCE [LARGE SCALE GENOMIC DNA]</scope>
    <source>
        <strain evidence="3">f. Nagariensis / Eve</strain>
    </source>
</reference>
<dbReference type="KEGG" id="vcn:VOLCADRAFT_106476"/>
<dbReference type="AlphaFoldDB" id="D8U7N1"/>
<sequence>MLLMYQQQQQQQQRLAECTAEEDVAGAAAAGGAASAAIMARSYTGFTPPASRGGCVGGTGGRASPIRCRTPRLSASPASAPLPAGTHLWDAAGGFVLGSFGDPAGAISTLSPLGGAGGSGGGSGGGGSPLHPSSRTMTPRSDATAALPGGAAPLTAAATAAAQLWWPLAATPSVSGPLDVKAPGWMMQPGLQEDLTTYYPVEIPLMGGRTRPPCIAVQPPAHH</sequence>
<evidence type="ECO:0000313" key="2">
    <source>
        <dbReference type="EMBL" id="EFJ44330.1"/>
    </source>
</evidence>
<feature type="region of interest" description="Disordered" evidence="1">
    <location>
        <begin position="111"/>
        <end position="148"/>
    </location>
</feature>
<keyword evidence="3" id="KW-1185">Reference proteome</keyword>
<dbReference type="EMBL" id="GL378365">
    <property type="protein sequence ID" value="EFJ44330.1"/>
    <property type="molecule type" value="Genomic_DNA"/>
</dbReference>
<protein>
    <submittedName>
        <fullName evidence="2">Uncharacterized protein</fullName>
    </submittedName>
</protein>
<dbReference type="RefSeq" id="XP_002954689.1">
    <property type="nucleotide sequence ID" value="XM_002954643.1"/>
</dbReference>
<gene>
    <name evidence="2" type="ORF">VOLCADRAFT_106476</name>
</gene>
<feature type="compositionally biased region" description="Gly residues" evidence="1">
    <location>
        <begin position="114"/>
        <end position="128"/>
    </location>
</feature>